<keyword evidence="3" id="KW-1185">Reference proteome</keyword>
<name>A0AAD6YGV9_9AGAR</name>
<sequence>MFTVRVAALAACRPYPTYSHPPPRVAGRAGAERHRQGQGHRSAAQRRHTPYHHAMPCQLARTAASRAPPHFRSIFISGRGRFVQIVIRRRGVVSGRGCGCVMRRPRARVRVQARVQVQAHVQARVGRHDAGWGPRGGAQAGAMRGSRNQYHDGVDGRMHVDGRQMEGIGMRGCEGMERGVCLHGREMKERGGGSDRQEDGNIRRGRRGRHAQGRTVRTWGLDLGAGRQGGLGATDKADAAAAAVDVAAAHGRRRRRVQCDWECVRERDWGERLPLEDGERGPGKGPLAAWRGRGGGRGRRRLLELLGSDGDGARARTCGEERAHEGEDDERGEEGEREVERGEPRIPGGGGAGEGRRGEVEGVGGGREDEHGGGLGQGDVATGVLERCDDGSYMCLGGCLPMLIA</sequence>
<feature type="region of interest" description="Disordered" evidence="1">
    <location>
        <begin position="128"/>
        <end position="156"/>
    </location>
</feature>
<feature type="compositionally biased region" description="Basic and acidic residues" evidence="1">
    <location>
        <begin position="187"/>
        <end position="202"/>
    </location>
</feature>
<protein>
    <submittedName>
        <fullName evidence="2">Uncharacterized protein</fullName>
    </submittedName>
</protein>
<feature type="region of interest" description="Disordered" evidence="1">
    <location>
        <begin position="312"/>
        <end position="378"/>
    </location>
</feature>
<dbReference type="Proteomes" id="UP001219525">
    <property type="component" value="Unassembled WGS sequence"/>
</dbReference>
<evidence type="ECO:0000313" key="2">
    <source>
        <dbReference type="EMBL" id="KAJ7209208.1"/>
    </source>
</evidence>
<proteinExistence type="predicted"/>
<dbReference type="AlphaFoldDB" id="A0AAD6YGV9"/>
<feature type="compositionally biased region" description="Basic and acidic residues" evidence="1">
    <location>
        <begin position="312"/>
        <end position="325"/>
    </location>
</feature>
<feature type="compositionally biased region" description="Basic and acidic residues" evidence="1">
    <location>
        <begin position="273"/>
        <end position="282"/>
    </location>
</feature>
<feature type="compositionally biased region" description="Basic and acidic residues" evidence="1">
    <location>
        <begin position="354"/>
        <end position="372"/>
    </location>
</feature>
<evidence type="ECO:0000256" key="1">
    <source>
        <dbReference type="SAM" id="MobiDB-lite"/>
    </source>
</evidence>
<feature type="compositionally biased region" description="Basic residues" evidence="1">
    <location>
        <begin position="203"/>
        <end position="212"/>
    </location>
</feature>
<dbReference type="EMBL" id="JARJCW010000031">
    <property type="protein sequence ID" value="KAJ7209208.1"/>
    <property type="molecule type" value="Genomic_DNA"/>
</dbReference>
<feature type="compositionally biased region" description="Acidic residues" evidence="1">
    <location>
        <begin position="326"/>
        <end position="337"/>
    </location>
</feature>
<evidence type="ECO:0000313" key="3">
    <source>
        <dbReference type="Proteomes" id="UP001219525"/>
    </source>
</evidence>
<feature type="region of interest" description="Disordered" evidence="1">
    <location>
        <begin position="273"/>
        <end position="294"/>
    </location>
</feature>
<gene>
    <name evidence="2" type="ORF">GGX14DRAFT_632420</name>
</gene>
<organism evidence="2 3">
    <name type="scientific">Mycena pura</name>
    <dbReference type="NCBI Taxonomy" id="153505"/>
    <lineage>
        <taxon>Eukaryota</taxon>
        <taxon>Fungi</taxon>
        <taxon>Dikarya</taxon>
        <taxon>Basidiomycota</taxon>
        <taxon>Agaricomycotina</taxon>
        <taxon>Agaricomycetes</taxon>
        <taxon>Agaricomycetidae</taxon>
        <taxon>Agaricales</taxon>
        <taxon>Marasmiineae</taxon>
        <taxon>Mycenaceae</taxon>
        <taxon>Mycena</taxon>
    </lineage>
</organism>
<accession>A0AAD6YGV9</accession>
<reference evidence="2" key="1">
    <citation type="submission" date="2023-03" db="EMBL/GenBank/DDBJ databases">
        <title>Massive genome expansion in bonnet fungi (Mycena s.s.) driven by repeated elements and novel gene families across ecological guilds.</title>
        <authorList>
            <consortium name="Lawrence Berkeley National Laboratory"/>
            <person name="Harder C.B."/>
            <person name="Miyauchi S."/>
            <person name="Viragh M."/>
            <person name="Kuo A."/>
            <person name="Thoen E."/>
            <person name="Andreopoulos B."/>
            <person name="Lu D."/>
            <person name="Skrede I."/>
            <person name="Drula E."/>
            <person name="Henrissat B."/>
            <person name="Morin E."/>
            <person name="Kohler A."/>
            <person name="Barry K."/>
            <person name="LaButti K."/>
            <person name="Morin E."/>
            <person name="Salamov A."/>
            <person name="Lipzen A."/>
            <person name="Mereny Z."/>
            <person name="Hegedus B."/>
            <person name="Baldrian P."/>
            <person name="Stursova M."/>
            <person name="Weitz H."/>
            <person name="Taylor A."/>
            <person name="Grigoriev I.V."/>
            <person name="Nagy L.G."/>
            <person name="Martin F."/>
            <person name="Kauserud H."/>
        </authorList>
    </citation>
    <scope>NUCLEOTIDE SEQUENCE</scope>
    <source>
        <strain evidence="2">9144</strain>
    </source>
</reference>
<feature type="region of interest" description="Disordered" evidence="1">
    <location>
        <begin position="20"/>
        <end position="52"/>
    </location>
</feature>
<feature type="region of interest" description="Disordered" evidence="1">
    <location>
        <begin position="187"/>
        <end position="213"/>
    </location>
</feature>
<comment type="caution">
    <text evidence="2">The sequence shown here is derived from an EMBL/GenBank/DDBJ whole genome shotgun (WGS) entry which is preliminary data.</text>
</comment>